<organism evidence="2 3">
    <name type="scientific">Lactobacillus delbrueckii subsp. allosunkii</name>
    <dbReference type="NCBI Taxonomy" id="1050107"/>
    <lineage>
        <taxon>Bacteria</taxon>
        <taxon>Bacillati</taxon>
        <taxon>Bacillota</taxon>
        <taxon>Bacilli</taxon>
        <taxon>Lactobacillales</taxon>
        <taxon>Lactobacillaceae</taxon>
        <taxon>Lactobacillus</taxon>
    </lineage>
</organism>
<evidence type="ECO:0000313" key="2">
    <source>
        <dbReference type="EMBL" id="MCD5517437.1"/>
    </source>
</evidence>
<dbReference type="EMBL" id="JAJNUD010000003">
    <property type="protein sequence ID" value="MCD5517437.1"/>
    <property type="molecule type" value="Genomic_DNA"/>
</dbReference>
<gene>
    <name evidence="2" type="ORF">LOB39_02455</name>
</gene>
<accession>A0ABD4S9H2</accession>
<proteinExistence type="predicted"/>
<evidence type="ECO:0000256" key="1">
    <source>
        <dbReference type="SAM" id="MobiDB-lite"/>
    </source>
</evidence>
<sequence>MNDNHKGNVENRMLGNDNHKGNVENRNAGTKKVTRTTDRKRPPSK</sequence>
<comment type="caution">
    <text evidence="2">The sequence shown here is derived from an EMBL/GenBank/DDBJ whole genome shotgun (WGS) entry which is preliminary data.</text>
</comment>
<feature type="region of interest" description="Disordered" evidence="1">
    <location>
        <begin position="1"/>
        <end position="45"/>
    </location>
</feature>
<protein>
    <submittedName>
        <fullName evidence="2">Uncharacterized protein</fullName>
    </submittedName>
</protein>
<evidence type="ECO:0000313" key="3">
    <source>
        <dbReference type="Proteomes" id="UP001320314"/>
    </source>
</evidence>
<dbReference type="AlphaFoldDB" id="A0ABD4S9H2"/>
<reference evidence="2 3" key="1">
    <citation type="submission" date="2021-12" db="EMBL/GenBank/DDBJ databases">
        <title>Antimicrobial susceptibility of Lactobacillus delbrueckii subsp. lactis obtained from milk products and other habitats.</title>
        <authorList>
            <person name="Shani N."/>
        </authorList>
    </citation>
    <scope>NUCLEOTIDE SEQUENCE [LARGE SCALE GENOMIC DNA]</scope>
    <source>
        <strain evidence="2 3">CIRM BIA 266</strain>
    </source>
</reference>
<name>A0ABD4S9H2_9LACO</name>
<dbReference type="Proteomes" id="UP001320314">
    <property type="component" value="Unassembled WGS sequence"/>
</dbReference>
<dbReference type="RefSeq" id="WP_215456539.1">
    <property type="nucleotide sequence ID" value="NZ_JAJNUD010000003.1"/>
</dbReference>
<feature type="compositionally biased region" description="Basic and acidic residues" evidence="1">
    <location>
        <begin position="35"/>
        <end position="45"/>
    </location>
</feature>